<dbReference type="STRING" id="1122142.SAMN02910414_01735"/>
<gene>
    <name evidence="9" type="ORF">SAMN02910414_01735</name>
</gene>
<proteinExistence type="predicted"/>
<feature type="transmembrane region" description="Helical" evidence="7">
    <location>
        <begin position="146"/>
        <end position="169"/>
    </location>
</feature>
<dbReference type="SUPFAM" id="SSF103473">
    <property type="entry name" value="MFS general substrate transporter"/>
    <property type="match status" value="1"/>
</dbReference>
<evidence type="ECO:0000256" key="5">
    <source>
        <dbReference type="ARBA" id="ARBA00022989"/>
    </source>
</evidence>
<keyword evidence="4 7" id="KW-0812">Transmembrane</keyword>
<evidence type="ECO:0000256" key="6">
    <source>
        <dbReference type="ARBA" id="ARBA00023136"/>
    </source>
</evidence>
<dbReference type="InterPro" id="IPR020846">
    <property type="entry name" value="MFS_dom"/>
</dbReference>
<dbReference type="InterPro" id="IPR011701">
    <property type="entry name" value="MFS"/>
</dbReference>
<feature type="transmembrane region" description="Helical" evidence="7">
    <location>
        <begin position="222"/>
        <end position="240"/>
    </location>
</feature>
<evidence type="ECO:0000256" key="3">
    <source>
        <dbReference type="ARBA" id="ARBA00022475"/>
    </source>
</evidence>
<evidence type="ECO:0000256" key="1">
    <source>
        <dbReference type="ARBA" id="ARBA00004651"/>
    </source>
</evidence>
<dbReference type="PROSITE" id="PS50850">
    <property type="entry name" value="MFS"/>
    <property type="match status" value="1"/>
</dbReference>
<comment type="subcellular location">
    <subcellularLocation>
        <location evidence="1">Cell membrane</location>
        <topology evidence="1">Multi-pass membrane protein</topology>
    </subcellularLocation>
</comment>
<feature type="transmembrane region" description="Helical" evidence="7">
    <location>
        <begin position="260"/>
        <end position="278"/>
    </location>
</feature>
<accession>A0A1H3KHP7</accession>
<feature type="transmembrane region" description="Helical" evidence="7">
    <location>
        <begin position="105"/>
        <end position="125"/>
    </location>
</feature>
<protein>
    <submittedName>
        <fullName evidence="9">Predicted arabinose efflux permease, MFS family</fullName>
    </submittedName>
</protein>
<dbReference type="PANTHER" id="PTHR43266:SF9">
    <property type="entry name" value="PERMEASE, MAJOR FACILITATOR SUPERFAMILY-RELATED"/>
    <property type="match status" value="1"/>
</dbReference>
<keyword evidence="10" id="KW-1185">Reference proteome</keyword>
<evidence type="ECO:0000259" key="8">
    <source>
        <dbReference type="PROSITE" id="PS50850"/>
    </source>
</evidence>
<feature type="transmembrane region" description="Helical" evidence="7">
    <location>
        <begin position="391"/>
        <end position="409"/>
    </location>
</feature>
<feature type="transmembrane region" description="Helical" evidence="7">
    <location>
        <begin position="362"/>
        <end position="385"/>
    </location>
</feature>
<name>A0A1H3KHP7_9FIRM</name>
<keyword evidence="5 7" id="KW-1133">Transmembrane helix</keyword>
<feature type="transmembrane region" description="Helical" evidence="7">
    <location>
        <begin position="16"/>
        <end position="36"/>
    </location>
</feature>
<evidence type="ECO:0000256" key="7">
    <source>
        <dbReference type="SAM" id="Phobius"/>
    </source>
</evidence>
<reference evidence="9 10" key="1">
    <citation type="submission" date="2016-10" db="EMBL/GenBank/DDBJ databases">
        <authorList>
            <person name="de Groot N.N."/>
        </authorList>
    </citation>
    <scope>NUCLEOTIDE SEQUENCE [LARGE SCALE GENOMIC DNA]</scope>
    <source>
        <strain evidence="9 10">DSM 14045</strain>
    </source>
</reference>
<keyword evidence="3" id="KW-1003">Cell membrane</keyword>
<organism evidence="9 10">
    <name type="scientific">Lachnobacterium bovis DSM 14045</name>
    <dbReference type="NCBI Taxonomy" id="1122142"/>
    <lineage>
        <taxon>Bacteria</taxon>
        <taxon>Bacillati</taxon>
        <taxon>Bacillota</taxon>
        <taxon>Clostridia</taxon>
        <taxon>Lachnospirales</taxon>
        <taxon>Lachnospiraceae</taxon>
        <taxon>Lachnobacterium</taxon>
    </lineage>
</organism>
<dbReference type="Pfam" id="PF07690">
    <property type="entry name" value="MFS_1"/>
    <property type="match status" value="1"/>
</dbReference>
<feature type="transmembrane region" description="Helical" evidence="7">
    <location>
        <begin position="290"/>
        <end position="310"/>
    </location>
</feature>
<keyword evidence="6 7" id="KW-0472">Membrane</keyword>
<dbReference type="RefSeq" id="WP_074718102.1">
    <property type="nucleotide sequence ID" value="NZ_FNPG01000020.1"/>
</dbReference>
<keyword evidence="2" id="KW-0813">Transport</keyword>
<feature type="transmembrane region" description="Helical" evidence="7">
    <location>
        <begin position="322"/>
        <end position="350"/>
    </location>
</feature>
<dbReference type="GO" id="GO:0005886">
    <property type="term" value="C:plasma membrane"/>
    <property type="evidence" value="ECO:0007669"/>
    <property type="project" value="UniProtKB-SubCell"/>
</dbReference>
<evidence type="ECO:0000313" key="10">
    <source>
        <dbReference type="Proteomes" id="UP000183918"/>
    </source>
</evidence>
<dbReference type="Gene3D" id="1.20.1250.20">
    <property type="entry name" value="MFS general substrate transporter like domains"/>
    <property type="match status" value="1"/>
</dbReference>
<dbReference type="EMBL" id="FNPG01000020">
    <property type="protein sequence ID" value="SDY51701.1"/>
    <property type="molecule type" value="Genomic_DNA"/>
</dbReference>
<dbReference type="OrthoDB" id="9763297at2"/>
<sequence length="422" mass="46140">MEQSYNQIKNVKRNMFLLFAGRFISDFGTALFRFSLSLYVLDITGSSTLFSLILTLTILPGILVSIFAGAIVDKYDKKKIIGIADLLSAICTGILFVLIETVTSSLILFGVGVVMVSFIQTFLNLGINSGVGNMVPEDKVGKINSYFQGMGALLTIIGPILGAICYGVFGIKIVLLIDCISYAIGAVTTLFMEFTKNKEAKEEITLKESVSYIFTYVKKYKMVKILMIMLFGLTLVYYPLTNLAIQNIMRIRVGATENQLSYVVAALGIGVIVGAIVGSTKKIENEIKKLSNKIFALAILVLAWVAPAMIYLTMDVSKKRTLVITAIFIVIMAALGAFYTQIVIPSYSYMQMYVDENVRGRVFGLATSALNIAGPVGLVLYGILFDMKIDIAIIVISALLLIGLGTYVARATFRCDSIQENI</sequence>
<dbReference type="InterPro" id="IPR036259">
    <property type="entry name" value="MFS_trans_sf"/>
</dbReference>
<dbReference type="AlphaFoldDB" id="A0A1H3KHP7"/>
<feature type="transmembrane region" description="Helical" evidence="7">
    <location>
        <begin position="48"/>
        <end position="68"/>
    </location>
</feature>
<feature type="transmembrane region" description="Helical" evidence="7">
    <location>
        <begin position="175"/>
        <end position="194"/>
    </location>
</feature>
<dbReference type="Proteomes" id="UP000183918">
    <property type="component" value="Unassembled WGS sequence"/>
</dbReference>
<evidence type="ECO:0000313" key="9">
    <source>
        <dbReference type="EMBL" id="SDY51701.1"/>
    </source>
</evidence>
<dbReference type="GO" id="GO:0022857">
    <property type="term" value="F:transmembrane transporter activity"/>
    <property type="evidence" value="ECO:0007669"/>
    <property type="project" value="InterPro"/>
</dbReference>
<dbReference type="CDD" id="cd06173">
    <property type="entry name" value="MFS_MefA_like"/>
    <property type="match status" value="1"/>
</dbReference>
<dbReference type="PANTHER" id="PTHR43266">
    <property type="entry name" value="MACROLIDE-EFFLUX PROTEIN"/>
    <property type="match status" value="1"/>
</dbReference>
<evidence type="ECO:0000256" key="2">
    <source>
        <dbReference type="ARBA" id="ARBA00022448"/>
    </source>
</evidence>
<feature type="domain" description="Major facilitator superfamily (MFS) profile" evidence="8">
    <location>
        <begin position="14"/>
        <end position="415"/>
    </location>
</feature>
<evidence type="ECO:0000256" key="4">
    <source>
        <dbReference type="ARBA" id="ARBA00022692"/>
    </source>
</evidence>
<feature type="transmembrane region" description="Helical" evidence="7">
    <location>
        <begin position="80"/>
        <end position="99"/>
    </location>
</feature>